<name>A0A1V4APP1_9BACT</name>
<proteinExistence type="predicted"/>
<dbReference type="EMBL" id="AYTS01000183">
    <property type="protein sequence ID" value="OOP55070.1"/>
    <property type="molecule type" value="Genomic_DNA"/>
</dbReference>
<evidence type="ECO:0000313" key="1">
    <source>
        <dbReference type="EMBL" id="OOP55070.1"/>
    </source>
</evidence>
<evidence type="ECO:0000313" key="2">
    <source>
        <dbReference type="Proteomes" id="UP000189681"/>
    </source>
</evidence>
<dbReference type="Proteomes" id="UP000189681">
    <property type="component" value="Unassembled WGS sequence"/>
</dbReference>
<protein>
    <submittedName>
        <fullName evidence="1">Uncharacterized protein</fullName>
    </submittedName>
</protein>
<comment type="caution">
    <text evidence="1">The sequence shown here is derived from an EMBL/GenBank/DDBJ whole genome shotgun (WGS) entry which is preliminary data.</text>
</comment>
<sequence>MGSSNLPVPVIPDKTRCLMGLLCLFAQLLKDGRNDKFLFAITCKNRLPCKTLAKAPKERQIKSAGI</sequence>
<accession>A0A1V4APP1</accession>
<organism evidence="1 2">
    <name type="scientific">Candidatus Brocadia carolinensis</name>
    <dbReference type="NCBI Taxonomy" id="1004156"/>
    <lineage>
        <taxon>Bacteria</taxon>
        <taxon>Pseudomonadati</taxon>
        <taxon>Planctomycetota</taxon>
        <taxon>Candidatus Brocadiia</taxon>
        <taxon>Candidatus Brocadiales</taxon>
        <taxon>Candidatus Brocadiaceae</taxon>
        <taxon>Candidatus Brocadia</taxon>
    </lineage>
</organism>
<dbReference type="AlphaFoldDB" id="A0A1V4APP1"/>
<reference evidence="1 2" key="1">
    <citation type="journal article" date="2017" name="Water Res.">
        <title>Discovery and metagenomic analysis of an anammox bacterial enrichment related to Candidatus "Brocadia caroliniensis" in a full-scale glycerol-fed nitritation-denitritation separate centrate treatment process.</title>
        <authorList>
            <person name="Park H."/>
            <person name="Brotto A.C."/>
            <person name="van Loosdrecht M.C."/>
            <person name="Chandran K."/>
        </authorList>
    </citation>
    <scope>NUCLEOTIDE SEQUENCE [LARGE SCALE GENOMIC DNA]</scope>
    <source>
        <strain evidence="1">26THWARD</strain>
    </source>
</reference>
<gene>
    <name evidence="1" type="ORF">AYP45_16875</name>
</gene>